<keyword evidence="4" id="KW-1185">Reference proteome</keyword>
<protein>
    <recommendedName>
        <fullName evidence="2">Surface lipoprotein assembly modifier C-terminal domain-containing protein</fullName>
    </recommendedName>
</protein>
<name>A0A2R8A7V6_9RHOB</name>
<feature type="signal peptide" evidence="1">
    <location>
        <begin position="1"/>
        <end position="20"/>
    </location>
</feature>
<dbReference type="OrthoDB" id="7684399at2"/>
<dbReference type="SUPFAM" id="SSF56935">
    <property type="entry name" value="Porins"/>
    <property type="match status" value="1"/>
</dbReference>
<dbReference type="EMBL" id="OMKW01000001">
    <property type="protein sequence ID" value="SPF28110.1"/>
    <property type="molecule type" value="Genomic_DNA"/>
</dbReference>
<organism evidence="3 4">
    <name type="scientific">Pontivivens insulae</name>
    <dbReference type="NCBI Taxonomy" id="1639689"/>
    <lineage>
        <taxon>Bacteria</taxon>
        <taxon>Pseudomonadati</taxon>
        <taxon>Pseudomonadota</taxon>
        <taxon>Alphaproteobacteria</taxon>
        <taxon>Rhodobacterales</taxon>
        <taxon>Paracoccaceae</taxon>
        <taxon>Pontivivens</taxon>
    </lineage>
</organism>
<feature type="domain" description="Surface lipoprotein assembly modifier C-terminal" evidence="2">
    <location>
        <begin position="186"/>
        <end position="431"/>
    </location>
</feature>
<dbReference type="RefSeq" id="WP_108780844.1">
    <property type="nucleotide sequence ID" value="NZ_OMKW01000001.1"/>
</dbReference>
<keyword evidence="1" id="KW-0732">Signal</keyword>
<evidence type="ECO:0000256" key="1">
    <source>
        <dbReference type="SAM" id="SignalP"/>
    </source>
</evidence>
<proteinExistence type="predicted"/>
<dbReference type="InterPro" id="IPR011990">
    <property type="entry name" value="TPR-like_helical_dom_sf"/>
</dbReference>
<dbReference type="InterPro" id="IPR007655">
    <property type="entry name" value="Slam_C"/>
</dbReference>
<evidence type="ECO:0000313" key="4">
    <source>
        <dbReference type="Proteomes" id="UP000244932"/>
    </source>
</evidence>
<dbReference type="SUPFAM" id="SSF48452">
    <property type="entry name" value="TPR-like"/>
    <property type="match status" value="1"/>
</dbReference>
<feature type="chain" id="PRO_5015360421" description="Surface lipoprotein assembly modifier C-terminal domain-containing protein" evidence="1">
    <location>
        <begin position="21"/>
        <end position="431"/>
    </location>
</feature>
<evidence type="ECO:0000313" key="3">
    <source>
        <dbReference type="EMBL" id="SPF28110.1"/>
    </source>
</evidence>
<dbReference type="AlphaFoldDB" id="A0A2R8A7V6"/>
<reference evidence="3 4" key="1">
    <citation type="submission" date="2018-03" db="EMBL/GenBank/DDBJ databases">
        <authorList>
            <person name="Keele B.F."/>
        </authorList>
    </citation>
    <scope>NUCLEOTIDE SEQUENCE [LARGE SCALE GENOMIC DNA]</scope>
    <source>
        <strain evidence="3 4">CeCT 8812</strain>
    </source>
</reference>
<evidence type="ECO:0000259" key="2">
    <source>
        <dbReference type="Pfam" id="PF04575"/>
    </source>
</evidence>
<dbReference type="Proteomes" id="UP000244932">
    <property type="component" value="Unassembled WGS sequence"/>
</dbReference>
<accession>A0A2R8A7V6</accession>
<dbReference type="Gene3D" id="1.25.40.10">
    <property type="entry name" value="Tetratricopeptide repeat domain"/>
    <property type="match status" value="1"/>
</dbReference>
<sequence>MFCILRALFLALIGVLPAVAQDDLSYADLTQNQQIGVIQTMIEAGQLDEAEVLLAVTPFDDGDAEYEAAFLQAVILRLRGDFAGAEAILRDILAVRPEFRLVRLELAQVLAAQGRREGAGYQFGILAETANSTAESQELDTMISALQPGSGFQPSAFLTIAPSTNFNNGASAQTVLIGGLPFRISNTAQSGVGVRYGGALTFTDAVSEDTQIYATLHAQRDDYRARAFDTDTAGVRLGVQHGTERDRFTAEIFGNRRWVNGEQFDDGYGLRLSVRHAMTQRLAFDGSTAIERRDYDNGTDSIRRTLTLGLGYAVNRQFGVRGGVRFDGQNSAVANLDYDAIAPTVGAYYRFDNGLLVDVSYEAEDRSHELIILGTRREDETSRTRLAVQWDRLRLGDVVPLITFTQTNNASTLTPFSYDARGVELTFSHAF</sequence>
<gene>
    <name evidence="3" type="ORF">POI8812_00408</name>
</gene>
<dbReference type="Pfam" id="PF04575">
    <property type="entry name" value="SlipAM"/>
    <property type="match status" value="1"/>
</dbReference>